<evidence type="ECO:0000256" key="6">
    <source>
        <dbReference type="ARBA" id="ARBA00023235"/>
    </source>
</evidence>
<keyword evidence="10" id="KW-1185">Reference proteome</keyword>
<evidence type="ECO:0000256" key="3">
    <source>
        <dbReference type="ARBA" id="ARBA00012891"/>
    </source>
</evidence>
<dbReference type="EMBL" id="CP046401">
    <property type="protein sequence ID" value="QGY47693.1"/>
    <property type="molecule type" value="Genomic_DNA"/>
</dbReference>
<dbReference type="InterPro" id="IPR014711">
    <property type="entry name" value="TopoI_cat_a-hlx-sub_euk"/>
</dbReference>
<dbReference type="Gene3D" id="3.30.66.10">
    <property type="entry name" value="DNA topoisomerase I domain"/>
    <property type="match status" value="1"/>
</dbReference>
<dbReference type="RefSeq" id="WP_158871816.1">
    <property type="nucleotide sequence ID" value="NZ_CP046401.1"/>
</dbReference>
<evidence type="ECO:0000259" key="8">
    <source>
        <dbReference type="Pfam" id="PF21338"/>
    </source>
</evidence>
<dbReference type="SUPFAM" id="SSF56349">
    <property type="entry name" value="DNA breaking-rejoining enzymes"/>
    <property type="match status" value="1"/>
</dbReference>
<dbReference type="PRINTS" id="PR00416">
    <property type="entry name" value="EUTPISMRASEI"/>
</dbReference>
<feature type="domain" description="DNA topoisomerase IB N-terminal" evidence="8">
    <location>
        <begin position="29"/>
        <end position="77"/>
    </location>
</feature>
<dbReference type="InterPro" id="IPR049331">
    <property type="entry name" value="Top1B_N_bact"/>
</dbReference>
<evidence type="ECO:0000313" key="10">
    <source>
        <dbReference type="Proteomes" id="UP000428260"/>
    </source>
</evidence>
<comment type="similarity">
    <text evidence="2">Belongs to the type IB topoisomerase family.</text>
</comment>
<dbReference type="PROSITE" id="PS52038">
    <property type="entry name" value="TOPO_IB_2"/>
    <property type="match status" value="1"/>
</dbReference>
<keyword evidence="6 9" id="KW-0413">Isomerase</keyword>
<evidence type="ECO:0000256" key="1">
    <source>
        <dbReference type="ARBA" id="ARBA00000213"/>
    </source>
</evidence>
<dbReference type="EC" id="5.6.2.1" evidence="3"/>
<evidence type="ECO:0000256" key="2">
    <source>
        <dbReference type="ARBA" id="ARBA00006645"/>
    </source>
</evidence>
<keyword evidence="5" id="KW-0238">DNA-binding</keyword>
<organism evidence="9 10">
    <name type="scientific">Maribellus comscasis</name>
    <dbReference type="NCBI Taxonomy" id="2681766"/>
    <lineage>
        <taxon>Bacteria</taxon>
        <taxon>Pseudomonadati</taxon>
        <taxon>Bacteroidota</taxon>
        <taxon>Bacteroidia</taxon>
        <taxon>Marinilabiliales</taxon>
        <taxon>Prolixibacteraceae</taxon>
        <taxon>Maribellus</taxon>
    </lineage>
</organism>
<dbReference type="Gene3D" id="3.90.15.10">
    <property type="entry name" value="Topoisomerase I, Chain A, domain 3"/>
    <property type="match status" value="1"/>
</dbReference>
<dbReference type="Gene3D" id="1.10.132.120">
    <property type="match status" value="1"/>
</dbReference>
<gene>
    <name evidence="9" type="ORF">GM418_29715</name>
</gene>
<proteinExistence type="inferred from homology"/>
<dbReference type="SUPFAM" id="SSF55869">
    <property type="entry name" value="DNA topoisomerase I domain"/>
    <property type="match status" value="1"/>
</dbReference>
<evidence type="ECO:0000313" key="9">
    <source>
        <dbReference type="EMBL" id="QGY47693.1"/>
    </source>
</evidence>
<dbReference type="Proteomes" id="UP000428260">
    <property type="component" value="Chromosome"/>
</dbReference>
<name>A0A6I6K7W7_9BACT</name>
<feature type="domain" description="DNA topoisomerase I catalytic core eukaryotic-type" evidence="7">
    <location>
        <begin position="95"/>
        <end position="294"/>
    </location>
</feature>
<dbReference type="GO" id="GO:0003917">
    <property type="term" value="F:DNA topoisomerase type I (single strand cut, ATP-independent) activity"/>
    <property type="evidence" value="ECO:0007669"/>
    <property type="project" value="UniProtKB-EC"/>
</dbReference>
<protein>
    <recommendedName>
        <fullName evidence="3">DNA topoisomerase</fullName>
        <ecNumber evidence="3">5.6.2.1</ecNumber>
    </recommendedName>
</protein>
<comment type="catalytic activity">
    <reaction evidence="1">
        <text>ATP-independent breakage of single-stranded DNA, followed by passage and rejoining.</text>
        <dbReference type="EC" id="5.6.2.1"/>
    </reaction>
</comment>
<reference evidence="9 10" key="1">
    <citation type="submission" date="2019-11" db="EMBL/GenBank/DDBJ databases">
        <authorList>
            <person name="Zheng R.K."/>
            <person name="Sun C.M."/>
        </authorList>
    </citation>
    <scope>NUCLEOTIDE SEQUENCE [LARGE SCALE GENOMIC DNA]</scope>
    <source>
        <strain evidence="9 10">WC007</strain>
    </source>
</reference>
<accession>A0A6I6K7W7</accession>
<dbReference type="Pfam" id="PF21338">
    <property type="entry name" value="Top1B_N_bact"/>
    <property type="match status" value="1"/>
</dbReference>
<evidence type="ECO:0000256" key="4">
    <source>
        <dbReference type="ARBA" id="ARBA00023029"/>
    </source>
</evidence>
<dbReference type="GO" id="GO:0003677">
    <property type="term" value="F:DNA binding"/>
    <property type="evidence" value="ECO:0007669"/>
    <property type="project" value="UniProtKB-KW"/>
</dbReference>
<evidence type="ECO:0000256" key="5">
    <source>
        <dbReference type="ARBA" id="ARBA00023125"/>
    </source>
</evidence>
<dbReference type="InterPro" id="IPR001631">
    <property type="entry name" value="TopoI"/>
</dbReference>
<dbReference type="KEGG" id="mcos:GM418_29715"/>
<dbReference type="GO" id="GO:0006265">
    <property type="term" value="P:DNA topological change"/>
    <property type="evidence" value="ECO:0007669"/>
    <property type="project" value="InterPro"/>
</dbReference>
<dbReference type="AlphaFoldDB" id="A0A6I6K7W7"/>
<dbReference type="InterPro" id="IPR011010">
    <property type="entry name" value="DNA_brk_join_enz"/>
</dbReference>
<dbReference type="Pfam" id="PF01028">
    <property type="entry name" value="Topoisom_I"/>
    <property type="match status" value="1"/>
</dbReference>
<sequence length="347" mass="40368">MKNINIPSSLVHVTDTEAGYKRLLKNGEKFIYQDEKGKRIRDKATLERIEKLVIPPMWEDVWICKKHNGHLQATGRDVKGRKQYLYHAVWNEHINLEKFNGLLDFAQSLPKIRAKINRNLRKRAWVKEKVVALAIKVMDELYLRIGNKRYMKENDTYGLTTLRKKHLKETSEGLTIKYMAKSGKLRKISVNHPTLKKHLKACAELPGYEIFRYQEGEKYYPVESQDINEYLREISGKDITAKSFRTWGGTVLTVELAPIARKIVEENPRKKFETTLVSMVADELNNTVSVCRKYYIHPVILKAVVNGDTERIKVSSSSKSAKWYRPEELVVLKILKTERNKSKRIPA</sequence>
<dbReference type="InterPro" id="IPR035447">
    <property type="entry name" value="DNA_topo_I_N_sf"/>
</dbReference>
<dbReference type="InterPro" id="IPR013500">
    <property type="entry name" value="TopoI_cat_euk"/>
</dbReference>
<evidence type="ECO:0000259" key="7">
    <source>
        <dbReference type="Pfam" id="PF01028"/>
    </source>
</evidence>
<keyword evidence="4" id="KW-0799">Topoisomerase</keyword>